<accession>A0A841M6N3</accession>
<dbReference type="InterPro" id="IPR044662">
    <property type="entry name" value="HS1/DABB1-like"/>
</dbReference>
<dbReference type="SMART" id="SM00886">
    <property type="entry name" value="Dabb"/>
    <property type="match status" value="1"/>
</dbReference>
<feature type="domain" description="Stress-response A/B barrel" evidence="2">
    <location>
        <begin position="36"/>
        <end position="147"/>
    </location>
</feature>
<evidence type="ECO:0000259" key="2">
    <source>
        <dbReference type="PROSITE" id="PS51502"/>
    </source>
</evidence>
<dbReference type="Proteomes" id="UP000555393">
    <property type="component" value="Unassembled WGS sequence"/>
</dbReference>
<sequence>MAAISQALPAEAQLRQDLNRVGAAQFTKNDYKSGTIRHIVLFRFKADVTIAQKDQIVAEFKNLQQHCLRDGKPYIQSISFGEQISGECVSQGFTLGFIVTFNSEGDRNYYVGEPLVHNPQFYDATHHNFKKLIDPLLDIQGALVFDFRD</sequence>
<evidence type="ECO:0000313" key="4">
    <source>
        <dbReference type="Proteomes" id="UP000555393"/>
    </source>
</evidence>
<dbReference type="SUPFAM" id="SSF54909">
    <property type="entry name" value="Dimeric alpha+beta barrel"/>
    <property type="match status" value="1"/>
</dbReference>
<evidence type="ECO:0000256" key="1">
    <source>
        <dbReference type="ARBA" id="ARBA00011738"/>
    </source>
</evidence>
<dbReference type="InterPro" id="IPR013097">
    <property type="entry name" value="Dabb"/>
</dbReference>
<dbReference type="RefSeq" id="WP_184223493.1">
    <property type="nucleotide sequence ID" value="NZ_JACIIU010000012.1"/>
</dbReference>
<comment type="subunit">
    <text evidence="1">Homodimer.</text>
</comment>
<dbReference type="AlphaFoldDB" id="A0A841M6N3"/>
<comment type="caution">
    <text evidence="3">The sequence shown here is derived from an EMBL/GenBank/DDBJ whole genome shotgun (WGS) entry which is preliminary data.</text>
</comment>
<protein>
    <recommendedName>
        <fullName evidence="2">Stress-response A/B barrel domain-containing protein</fullName>
    </recommendedName>
</protein>
<dbReference type="PROSITE" id="PS51502">
    <property type="entry name" value="S_R_A_B_BARREL"/>
    <property type="match status" value="1"/>
</dbReference>
<proteinExistence type="predicted"/>
<dbReference type="PANTHER" id="PTHR33178">
    <property type="match status" value="1"/>
</dbReference>
<dbReference type="Gene3D" id="3.30.70.100">
    <property type="match status" value="1"/>
</dbReference>
<name>A0A841M6N3_9HYPH</name>
<dbReference type="Pfam" id="PF07876">
    <property type="entry name" value="Dabb"/>
    <property type="match status" value="1"/>
</dbReference>
<evidence type="ECO:0000313" key="3">
    <source>
        <dbReference type="EMBL" id="MBB6261798.1"/>
    </source>
</evidence>
<dbReference type="PANTHER" id="PTHR33178:SF10">
    <property type="entry name" value="STRESS-RESPONSE A_B BARREL DOMAIN-CONTAINING PROTEIN"/>
    <property type="match status" value="1"/>
</dbReference>
<gene>
    <name evidence="3" type="ORF">FHS77_002364</name>
</gene>
<organism evidence="3 4">
    <name type="scientific">Paenochrobactrum gallinarii</name>
    <dbReference type="NCBI Taxonomy" id="643673"/>
    <lineage>
        <taxon>Bacteria</taxon>
        <taxon>Pseudomonadati</taxon>
        <taxon>Pseudomonadota</taxon>
        <taxon>Alphaproteobacteria</taxon>
        <taxon>Hyphomicrobiales</taxon>
        <taxon>Brucellaceae</taxon>
        <taxon>Paenochrobactrum</taxon>
    </lineage>
</organism>
<dbReference type="InterPro" id="IPR011008">
    <property type="entry name" value="Dimeric_a/b-barrel"/>
</dbReference>
<reference evidence="3 4" key="1">
    <citation type="submission" date="2020-08" db="EMBL/GenBank/DDBJ databases">
        <title>Genomic Encyclopedia of Type Strains, Phase IV (KMG-IV): sequencing the most valuable type-strain genomes for metagenomic binning, comparative biology and taxonomic classification.</title>
        <authorList>
            <person name="Goeker M."/>
        </authorList>
    </citation>
    <scope>NUCLEOTIDE SEQUENCE [LARGE SCALE GENOMIC DNA]</scope>
    <source>
        <strain evidence="3 4">DSM 22336</strain>
    </source>
</reference>
<dbReference type="EMBL" id="JACIIU010000012">
    <property type="protein sequence ID" value="MBB6261798.1"/>
    <property type="molecule type" value="Genomic_DNA"/>
</dbReference>
<keyword evidence="4" id="KW-1185">Reference proteome</keyword>